<accession>A0A1F6V0K0</accession>
<evidence type="ECO:0000256" key="7">
    <source>
        <dbReference type="ARBA" id="ARBA00022898"/>
    </source>
</evidence>
<dbReference type="Proteomes" id="UP000177602">
    <property type="component" value="Unassembled WGS sequence"/>
</dbReference>
<dbReference type="InterPro" id="IPR004839">
    <property type="entry name" value="Aminotransferase_I/II_large"/>
</dbReference>
<evidence type="ECO:0000256" key="2">
    <source>
        <dbReference type="ARBA" id="ARBA00004982"/>
    </source>
</evidence>
<dbReference type="HAMAP" id="MF_01642">
    <property type="entry name" value="DapL_aminotrans_1"/>
    <property type="match status" value="1"/>
</dbReference>
<evidence type="ECO:0000313" key="12">
    <source>
        <dbReference type="Proteomes" id="UP000177602"/>
    </source>
</evidence>
<evidence type="ECO:0000256" key="8">
    <source>
        <dbReference type="ARBA" id="ARBA00051934"/>
    </source>
</evidence>
<comment type="catalytic activity">
    <reaction evidence="8">
        <text>(2S,6S)-2,6-diaminopimelate + 2-oxoglutarate = (S)-2,3,4,5-tetrahydrodipicolinate + L-glutamate + H2O + H(+)</text>
        <dbReference type="Rhea" id="RHEA:23988"/>
        <dbReference type="ChEBI" id="CHEBI:15377"/>
        <dbReference type="ChEBI" id="CHEBI:15378"/>
        <dbReference type="ChEBI" id="CHEBI:16810"/>
        <dbReference type="ChEBI" id="CHEBI:16845"/>
        <dbReference type="ChEBI" id="CHEBI:29985"/>
        <dbReference type="ChEBI" id="CHEBI:57609"/>
        <dbReference type="EC" id="2.6.1.83"/>
    </reaction>
</comment>
<comment type="caution">
    <text evidence="11">The sequence shown here is derived from an EMBL/GenBank/DDBJ whole genome shotgun (WGS) entry which is preliminary data.</text>
</comment>
<dbReference type="GO" id="GO:0009089">
    <property type="term" value="P:lysine biosynthetic process via diaminopimelate"/>
    <property type="evidence" value="ECO:0007669"/>
    <property type="project" value="UniProtKB-UniPathway"/>
</dbReference>
<dbReference type="EC" id="2.6.1.83" evidence="3 9"/>
<comment type="pathway">
    <text evidence="2">Amino-acid biosynthesis; L-lysine biosynthesis via DAP pathway; LL-2,6-diaminopimelate from (S)-tetrahydrodipicolinate (aminotransferase route): step 1/1.</text>
</comment>
<keyword evidence="5 11" id="KW-0032">Aminotransferase</keyword>
<comment type="cofactor">
    <cofactor evidence="1">
        <name>pyridoxal 5'-phosphate</name>
        <dbReference type="ChEBI" id="CHEBI:597326"/>
    </cofactor>
</comment>
<dbReference type="InterPro" id="IPR019942">
    <property type="entry name" value="DapL/ALD1"/>
</dbReference>
<dbReference type="InterPro" id="IPR015424">
    <property type="entry name" value="PyrdxlP-dep_Trfase"/>
</dbReference>
<feature type="domain" description="Aminotransferase class I/classII large" evidence="10">
    <location>
        <begin position="35"/>
        <end position="401"/>
    </location>
</feature>
<dbReference type="GO" id="GO:0030170">
    <property type="term" value="F:pyridoxal phosphate binding"/>
    <property type="evidence" value="ECO:0007669"/>
    <property type="project" value="UniProtKB-UniRule"/>
</dbReference>
<gene>
    <name evidence="11" type="ORF">A2818_00280</name>
</gene>
<dbReference type="CDD" id="cd00609">
    <property type="entry name" value="AAT_like"/>
    <property type="match status" value="1"/>
</dbReference>
<dbReference type="STRING" id="1801737.A2818_00280"/>
<dbReference type="InterPro" id="IPR015421">
    <property type="entry name" value="PyrdxlP-dep_Trfase_major"/>
</dbReference>
<dbReference type="UniPathway" id="UPA00034">
    <property type="reaction ID" value="UER00466"/>
</dbReference>
<keyword evidence="6 11" id="KW-0808">Transferase</keyword>
<proteinExistence type="inferred from homology"/>
<evidence type="ECO:0000256" key="5">
    <source>
        <dbReference type="ARBA" id="ARBA00022576"/>
    </source>
</evidence>
<name>A0A1F6V0K0_9BACT</name>
<dbReference type="PANTHER" id="PTHR43144">
    <property type="entry name" value="AMINOTRANSFERASE"/>
    <property type="match status" value="1"/>
</dbReference>
<evidence type="ECO:0000256" key="1">
    <source>
        <dbReference type="ARBA" id="ARBA00001933"/>
    </source>
</evidence>
<organism evidence="11 12">
    <name type="scientific">Candidatus Nomurabacteria bacterium RIFCSPHIGHO2_01_FULL_40_12</name>
    <dbReference type="NCBI Taxonomy" id="1801737"/>
    <lineage>
        <taxon>Bacteria</taxon>
        <taxon>Candidatus Nomuraibacteriota</taxon>
    </lineage>
</organism>
<evidence type="ECO:0000259" key="10">
    <source>
        <dbReference type="Pfam" id="PF00155"/>
    </source>
</evidence>
<dbReference type="AlphaFoldDB" id="A0A1F6V0K0"/>
<dbReference type="Pfam" id="PF00155">
    <property type="entry name" value="Aminotran_1_2"/>
    <property type="match status" value="1"/>
</dbReference>
<evidence type="ECO:0000256" key="9">
    <source>
        <dbReference type="NCBIfam" id="TIGR03542"/>
    </source>
</evidence>
<reference evidence="11 12" key="1">
    <citation type="journal article" date="2016" name="Nat. Commun.">
        <title>Thousands of microbial genomes shed light on interconnected biogeochemical processes in an aquifer system.</title>
        <authorList>
            <person name="Anantharaman K."/>
            <person name="Brown C.T."/>
            <person name="Hug L.A."/>
            <person name="Sharon I."/>
            <person name="Castelle C.J."/>
            <person name="Probst A.J."/>
            <person name="Thomas B.C."/>
            <person name="Singh A."/>
            <person name="Wilkins M.J."/>
            <person name="Karaoz U."/>
            <person name="Brodie E.L."/>
            <person name="Williams K.H."/>
            <person name="Hubbard S.S."/>
            <person name="Banfield J.F."/>
        </authorList>
    </citation>
    <scope>NUCLEOTIDE SEQUENCE [LARGE SCALE GENOMIC DNA]</scope>
</reference>
<dbReference type="InterPro" id="IPR015422">
    <property type="entry name" value="PyrdxlP-dep_Trfase_small"/>
</dbReference>
<sequence>MATINKNFNKLHGGHLFEEVAKRVKDFIKKNPGVEIIRLGIGDTTQPLTPAVIGGLQEGVRKLAHKKTYTGYGDTQGNMKLRKALCDFYKKRNVFLDMREIFISDGAKSDSANIASIFSLDNIVAITDPVYPVYLDSNVIAGRTGSFVDGKYKGVVYMACNEKNGFMPIPPKQKTDIIYLCSPNNPTGVVATKKQLKAFVDYALANKAVIIFDATYAEYISDKSLPKSIYEIVGAKKCAIEINSFSKWAGFTGVRLGWNVVPMDLVIEETKKSEVHSLWKRRQNTMFNGASNIAQEGGLAVLSTAGQKESKKLVAYYMDNARIMKQSLSRLGLQVFGGKHAPYIWLKAPNNLSSWKFFDKLLKEAHVVATPGSGFGSQGEGYIRLSAFGDRQNIKKALKSIEENLKL</sequence>
<evidence type="ECO:0000256" key="3">
    <source>
        <dbReference type="ARBA" id="ARBA00013138"/>
    </source>
</evidence>
<evidence type="ECO:0000256" key="4">
    <source>
        <dbReference type="ARBA" id="ARBA00018052"/>
    </source>
</evidence>
<dbReference type="Gene3D" id="3.90.1150.10">
    <property type="entry name" value="Aspartate Aminotransferase, domain 1"/>
    <property type="match status" value="1"/>
</dbReference>
<dbReference type="NCBIfam" id="TIGR03542">
    <property type="entry name" value="DAPAT_plant"/>
    <property type="match status" value="1"/>
</dbReference>
<dbReference type="EMBL" id="MFTN01000016">
    <property type="protein sequence ID" value="OGI62944.1"/>
    <property type="molecule type" value="Genomic_DNA"/>
</dbReference>
<evidence type="ECO:0000313" key="11">
    <source>
        <dbReference type="EMBL" id="OGI62944.1"/>
    </source>
</evidence>
<dbReference type="Gene3D" id="3.40.640.10">
    <property type="entry name" value="Type I PLP-dependent aspartate aminotransferase-like (Major domain)"/>
    <property type="match status" value="1"/>
</dbReference>
<protein>
    <recommendedName>
        <fullName evidence="4 9">LL-diaminopimelate aminotransferase</fullName>
        <ecNumber evidence="3 9">2.6.1.83</ecNumber>
    </recommendedName>
</protein>
<dbReference type="GO" id="GO:0010285">
    <property type="term" value="F:L,L-diaminopimelate aminotransferase activity"/>
    <property type="evidence" value="ECO:0007669"/>
    <property type="project" value="UniProtKB-EC"/>
</dbReference>
<evidence type="ECO:0000256" key="6">
    <source>
        <dbReference type="ARBA" id="ARBA00022679"/>
    </source>
</evidence>
<dbReference type="SUPFAM" id="SSF53383">
    <property type="entry name" value="PLP-dependent transferases"/>
    <property type="match status" value="1"/>
</dbReference>
<dbReference type="FunFam" id="3.40.640.10:FF:000099">
    <property type="entry name" value="LL-diaminopimelate aminotransferase, chloroplastic"/>
    <property type="match status" value="1"/>
</dbReference>
<keyword evidence="7" id="KW-0663">Pyridoxal phosphate</keyword>